<organism evidence="1 2">
    <name type="scientific">Neisseria macacae ATCC 33926</name>
    <dbReference type="NCBI Taxonomy" id="997348"/>
    <lineage>
        <taxon>Bacteria</taxon>
        <taxon>Pseudomonadati</taxon>
        <taxon>Pseudomonadota</taxon>
        <taxon>Betaproteobacteria</taxon>
        <taxon>Neisseriales</taxon>
        <taxon>Neisseriaceae</taxon>
        <taxon>Neisseria</taxon>
    </lineage>
</organism>
<protein>
    <submittedName>
        <fullName evidence="1">Uncharacterized protein</fullName>
    </submittedName>
</protein>
<dbReference type="AlphaFoldDB" id="A0AA36UGK5"/>
<reference evidence="1 2" key="1">
    <citation type="submission" date="2011-05" db="EMBL/GenBank/DDBJ databases">
        <authorList>
            <person name="Muzny D."/>
            <person name="Qin X."/>
            <person name="Deng J."/>
            <person name="Jiang H."/>
            <person name="Liu Y."/>
            <person name="Qu J."/>
            <person name="Song X.-Z."/>
            <person name="Zhang L."/>
            <person name="Thornton R."/>
            <person name="Coyle M."/>
            <person name="Francisco L."/>
            <person name="Jackson L."/>
            <person name="Javaid M."/>
            <person name="Korchina V."/>
            <person name="Kovar C."/>
            <person name="Mata R."/>
            <person name="Mathew T."/>
            <person name="Ngo R."/>
            <person name="Nguyen L."/>
            <person name="Nguyen N."/>
            <person name="Okwuonu G."/>
            <person name="Ongeri F."/>
            <person name="Pham C."/>
            <person name="Simmons D."/>
            <person name="Wilczek-Boney K."/>
            <person name="Hale W."/>
            <person name="Jakkamsetti A."/>
            <person name="Pham P."/>
            <person name="Ruth R."/>
            <person name="San Lucas F."/>
            <person name="Warren J."/>
            <person name="Zhang J."/>
            <person name="Zhao Z."/>
            <person name="Zhou C."/>
            <person name="Zhu D."/>
            <person name="Lee S."/>
            <person name="Bess C."/>
            <person name="Blankenburg K."/>
            <person name="Forbes L."/>
            <person name="Fu Q."/>
            <person name="Gubbala S."/>
            <person name="Hirani K."/>
            <person name="Jayaseelan J.C."/>
            <person name="Lara F."/>
            <person name="Munidasa M."/>
            <person name="Palculict T."/>
            <person name="Patil S."/>
            <person name="Pu L.-L."/>
            <person name="Saada N."/>
            <person name="Tang L."/>
            <person name="Weissenberger G."/>
            <person name="Zhu Y."/>
            <person name="Hemphill L."/>
            <person name="Shang Y."/>
            <person name="Youmans B."/>
            <person name="Ayvaz T."/>
            <person name="Ross M."/>
            <person name="Santibanez J."/>
            <person name="Aqrawi P."/>
            <person name="Gross S."/>
            <person name="Joshi V."/>
            <person name="Fowler G."/>
            <person name="Nazareth L."/>
            <person name="Reid J."/>
            <person name="Worley K."/>
            <person name="Petrosino J."/>
            <person name="Highlander S."/>
            <person name="Gibbs R."/>
        </authorList>
    </citation>
    <scope>NUCLEOTIDE SEQUENCE [LARGE SCALE GENOMIC DNA]</scope>
    <source>
        <strain evidence="1 2">ATCC 33926</strain>
    </source>
</reference>
<dbReference type="Proteomes" id="UP000004982">
    <property type="component" value="Unassembled WGS sequence"/>
</dbReference>
<evidence type="ECO:0000313" key="2">
    <source>
        <dbReference type="Proteomes" id="UP000004982"/>
    </source>
</evidence>
<comment type="caution">
    <text evidence="1">The sequence shown here is derived from an EMBL/GenBank/DDBJ whole genome shotgun (WGS) entry which is preliminary data.</text>
</comment>
<name>A0AA36UGK5_9NEIS</name>
<accession>A0AA36UGK5</accession>
<dbReference type="EMBL" id="AFQE01000136">
    <property type="protein sequence ID" value="EGQ74667.1"/>
    <property type="molecule type" value="Genomic_DNA"/>
</dbReference>
<evidence type="ECO:0000313" key="1">
    <source>
        <dbReference type="EMBL" id="EGQ74667.1"/>
    </source>
</evidence>
<sequence length="63" mass="7216">MDGFSDDLGFEFEVQLSITEKGQYAASVALQIRIHRPLQTIRSLILLIKILSLKILKARTCRR</sequence>
<gene>
    <name evidence="1" type="ORF">HMPREF9418_2723</name>
</gene>
<proteinExistence type="predicted"/>